<gene>
    <name evidence="6 8" type="primary">rsmI</name>
    <name evidence="8" type="ORF">BHU61_12750</name>
</gene>
<dbReference type="InterPro" id="IPR035996">
    <property type="entry name" value="4pyrrol_Methylase_sf"/>
</dbReference>
<dbReference type="HAMAP" id="MF_01877">
    <property type="entry name" value="16SrRNA_methyltr_I"/>
    <property type="match status" value="1"/>
</dbReference>
<evidence type="ECO:0000256" key="4">
    <source>
        <dbReference type="ARBA" id="ARBA00022679"/>
    </source>
</evidence>
<accession>A0A327ZN08</accession>
<evidence type="ECO:0000256" key="1">
    <source>
        <dbReference type="ARBA" id="ARBA00022490"/>
    </source>
</evidence>
<dbReference type="SUPFAM" id="SSF53790">
    <property type="entry name" value="Tetrapyrrole methylase"/>
    <property type="match status" value="1"/>
</dbReference>
<dbReference type="NCBIfam" id="TIGR00096">
    <property type="entry name" value="16S rRNA (cytidine(1402)-2'-O)-methyltransferase"/>
    <property type="match status" value="1"/>
</dbReference>
<dbReference type="InterPro" id="IPR014777">
    <property type="entry name" value="4pyrrole_Mease_sub1"/>
</dbReference>
<dbReference type="PROSITE" id="PS01296">
    <property type="entry name" value="RSMI"/>
    <property type="match status" value="1"/>
</dbReference>
<dbReference type="EC" id="2.1.1.198" evidence="6"/>
<dbReference type="AlphaFoldDB" id="A0A327ZN08"/>
<comment type="similarity">
    <text evidence="6">Belongs to the methyltransferase superfamily. RsmI family.</text>
</comment>
<dbReference type="Gene3D" id="3.40.1010.10">
    <property type="entry name" value="Cobalt-precorrin-4 Transmethylase, Domain 1"/>
    <property type="match status" value="1"/>
</dbReference>
<dbReference type="GO" id="GO:0005737">
    <property type="term" value="C:cytoplasm"/>
    <property type="evidence" value="ECO:0007669"/>
    <property type="project" value="UniProtKB-SubCell"/>
</dbReference>
<evidence type="ECO:0000256" key="5">
    <source>
        <dbReference type="ARBA" id="ARBA00022691"/>
    </source>
</evidence>
<reference evidence="8 9" key="1">
    <citation type="journal article" date="2018" name="Front. Microbiol.">
        <title>Description and Comparative Genomics of Macrococcus caseolyticus subsp. hominis subsp. nov., Macrococcus goetzii sp. nov., Macrococcus epidermidis sp. nov., and Macrococcus bohemicus sp. nov., Novel Macrococci From Human Clinical Material With Virulence Potential and Suspected Uptake of Foreign DNA by Natural Transformation.</title>
        <authorList>
            <person name="Maslanova I."/>
            <person name="Wertheimer Z."/>
            <person name="Sedlacek I."/>
            <person name="Svec P."/>
            <person name="Indrakova A."/>
            <person name="Kovarovic V."/>
            <person name="Schumann P."/>
            <person name="Sproer C."/>
            <person name="Kralova S."/>
            <person name="Sedo O."/>
            <person name="Kristofova L."/>
            <person name="Vrbovska V."/>
            <person name="Fuzik T."/>
            <person name="Petras P."/>
            <person name="Zdrahal Z."/>
            <person name="Ruzickova V."/>
            <person name="Doskar J."/>
            <person name="Pantucek R."/>
        </authorList>
    </citation>
    <scope>NUCLEOTIDE SEQUENCE [LARGE SCALE GENOMIC DNA]</scope>
    <source>
        <strain evidence="8 9">01/688</strain>
    </source>
</reference>
<dbReference type="Proteomes" id="UP000249808">
    <property type="component" value="Unassembled WGS sequence"/>
</dbReference>
<name>A0A327ZN08_9STAP</name>
<dbReference type="FunFam" id="3.40.1010.10:FF:000007">
    <property type="entry name" value="Ribosomal RNA small subunit methyltransferase I"/>
    <property type="match status" value="1"/>
</dbReference>
<dbReference type="RefSeq" id="WP_111717430.1">
    <property type="nucleotide sequence ID" value="NZ_JBHSSR010000007.1"/>
</dbReference>
<dbReference type="InterPro" id="IPR018063">
    <property type="entry name" value="SAM_MeTrfase_RsmI_CS"/>
</dbReference>
<dbReference type="Gene3D" id="3.30.950.10">
    <property type="entry name" value="Methyltransferase, Cobalt-precorrin-4 Transmethylase, Domain 2"/>
    <property type="match status" value="1"/>
</dbReference>
<evidence type="ECO:0000259" key="7">
    <source>
        <dbReference type="Pfam" id="PF00590"/>
    </source>
</evidence>
<keyword evidence="5 6" id="KW-0949">S-adenosyl-L-methionine</keyword>
<dbReference type="PIRSF" id="PIRSF005917">
    <property type="entry name" value="MTase_YraL"/>
    <property type="match status" value="1"/>
</dbReference>
<keyword evidence="4 6" id="KW-0808">Transferase</keyword>
<dbReference type="PANTHER" id="PTHR46111">
    <property type="entry name" value="RIBOSOMAL RNA SMALL SUBUNIT METHYLTRANSFERASE I"/>
    <property type="match status" value="1"/>
</dbReference>
<comment type="function">
    <text evidence="6">Catalyzes the 2'-O-methylation of the ribose of cytidine 1402 (C1402) in 16S rRNA.</text>
</comment>
<protein>
    <recommendedName>
        <fullName evidence="6">Ribosomal RNA small subunit methyltransferase I</fullName>
        <ecNumber evidence="6">2.1.1.198</ecNumber>
    </recommendedName>
    <alternativeName>
        <fullName evidence="6">16S rRNA 2'-O-ribose C1402 methyltransferase</fullName>
    </alternativeName>
    <alternativeName>
        <fullName evidence="6">rRNA (cytidine-2'-O-)-methyltransferase RsmI</fullName>
    </alternativeName>
</protein>
<dbReference type="CDD" id="cd11648">
    <property type="entry name" value="RsmI"/>
    <property type="match status" value="1"/>
</dbReference>
<keyword evidence="2 6" id="KW-0698">rRNA processing</keyword>
<dbReference type="GO" id="GO:0070677">
    <property type="term" value="F:rRNA (cytosine-2'-O-)-methyltransferase activity"/>
    <property type="evidence" value="ECO:0007669"/>
    <property type="project" value="UniProtKB-UniRule"/>
</dbReference>
<dbReference type="FunFam" id="3.30.950.10:FF:000002">
    <property type="entry name" value="Ribosomal RNA small subunit methyltransferase I"/>
    <property type="match status" value="1"/>
</dbReference>
<organism evidence="8 9">
    <name type="scientific">Macrococcus epidermidis</name>
    <dbReference type="NCBI Taxonomy" id="1902580"/>
    <lineage>
        <taxon>Bacteria</taxon>
        <taxon>Bacillati</taxon>
        <taxon>Bacillota</taxon>
        <taxon>Bacilli</taxon>
        <taxon>Bacillales</taxon>
        <taxon>Staphylococcaceae</taxon>
        <taxon>Macrococcus</taxon>
    </lineage>
</organism>
<evidence type="ECO:0000256" key="2">
    <source>
        <dbReference type="ARBA" id="ARBA00022552"/>
    </source>
</evidence>
<comment type="catalytic activity">
    <reaction evidence="6">
        <text>cytidine(1402) in 16S rRNA + S-adenosyl-L-methionine = 2'-O-methylcytidine(1402) in 16S rRNA + S-adenosyl-L-homocysteine + H(+)</text>
        <dbReference type="Rhea" id="RHEA:42924"/>
        <dbReference type="Rhea" id="RHEA-COMP:10285"/>
        <dbReference type="Rhea" id="RHEA-COMP:10286"/>
        <dbReference type="ChEBI" id="CHEBI:15378"/>
        <dbReference type="ChEBI" id="CHEBI:57856"/>
        <dbReference type="ChEBI" id="CHEBI:59789"/>
        <dbReference type="ChEBI" id="CHEBI:74495"/>
        <dbReference type="ChEBI" id="CHEBI:82748"/>
        <dbReference type="EC" id="2.1.1.198"/>
    </reaction>
</comment>
<evidence type="ECO:0000313" key="9">
    <source>
        <dbReference type="Proteomes" id="UP000249808"/>
    </source>
</evidence>
<comment type="caution">
    <text evidence="8">The sequence shown here is derived from an EMBL/GenBank/DDBJ whole genome shotgun (WGS) entry which is preliminary data.</text>
</comment>
<evidence type="ECO:0000256" key="6">
    <source>
        <dbReference type="HAMAP-Rule" id="MF_01877"/>
    </source>
</evidence>
<sequence length="279" mass="31869">MSGILYLVGTPIGNLEDITFRAVRMLKEADIILCEDTRVTKKLVMHYDIDTPLKSYHEHNKEQVTDYIIDLLLEGNRIALVSDAGLPLISDPGYELVVVAREKGIKVETVPGANAALTALMTSGISSYSFLFDGFLPRKDNEKKERLVSLMALPHTIIIYESPFRVKHTLEMIAKIDGTRKISIARELTKKFEQVETDSVLYLLERLDKDINLKGEFVLIIEGSTGENNVNWWSEMTVEDHVNHYVKEGLRNKEAIKQVALDREMKKNEVYQMYHVDKK</sequence>
<keyword evidence="3 6" id="KW-0489">Methyltransferase</keyword>
<feature type="domain" description="Tetrapyrrole methylase" evidence="7">
    <location>
        <begin position="5"/>
        <end position="197"/>
    </location>
</feature>
<keyword evidence="1 6" id="KW-0963">Cytoplasm</keyword>
<evidence type="ECO:0000256" key="3">
    <source>
        <dbReference type="ARBA" id="ARBA00022603"/>
    </source>
</evidence>
<dbReference type="Pfam" id="PF00590">
    <property type="entry name" value="TP_methylase"/>
    <property type="match status" value="1"/>
</dbReference>
<dbReference type="InterPro" id="IPR014776">
    <property type="entry name" value="4pyrrole_Mease_sub2"/>
</dbReference>
<dbReference type="InterPro" id="IPR008189">
    <property type="entry name" value="rRNA_ssu_MeTfrase_I"/>
</dbReference>
<dbReference type="EMBL" id="PZJH01000011">
    <property type="protein sequence ID" value="RAK43666.1"/>
    <property type="molecule type" value="Genomic_DNA"/>
</dbReference>
<comment type="subcellular location">
    <subcellularLocation>
        <location evidence="6">Cytoplasm</location>
    </subcellularLocation>
</comment>
<proteinExistence type="inferred from homology"/>
<dbReference type="PANTHER" id="PTHR46111:SF1">
    <property type="entry name" value="RIBOSOMAL RNA SMALL SUBUNIT METHYLTRANSFERASE I"/>
    <property type="match status" value="1"/>
</dbReference>
<dbReference type="InterPro" id="IPR000878">
    <property type="entry name" value="4pyrrol_Mease"/>
</dbReference>
<evidence type="ECO:0000313" key="8">
    <source>
        <dbReference type="EMBL" id="RAK43666.1"/>
    </source>
</evidence>
<keyword evidence="9" id="KW-1185">Reference proteome</keyword>